<dbReference type="AlphaFoldDB" id="A0A840P981"/>
<dbReference type="SUPFAM" id="SSF103473">
    <property type="entry name" value="MFS general substrate transporter"/>
    <property type="match status" value="1"/>
</dbReference>
<gene>
    <name evidence="2" type="ORF">HNP84_005303</name>
</gene>
<comment type="caution">
    <text evidence="2">The sequence shown here is derived from an EMBL/GenBank/DDBJ whole genome shotgun (WGS) entry which is preliminary data.</text>
</comment>
<evidence type="ECO:0000256" key="1">
    <source>
        <dbReference type="SAM" id="Phobius"/>
    </source>
</evidence>
<keyword evidence="1" id="KW-0472">Membrane</keyword>
<feature type="transmembrane region" description="Helical" evidence="1">
    <location>
        <begin position="52"/>
        <end position="71"/>
    </location>
</feature>
<keyword evidence="1" id="KW-0812">Transmembrane</keyword>
<proteinExistence type="predicted"/>
<dbReference type="InterPro" id="IPR036259">
    <property type="entry name" value="MFS_trans_sf"/>
</dbReference>
<keyword evidence="3" id="KW-1185">Reference proteome</keyword>
<evidence type="ECO:0000313" key="3">
    <source>
        <dbReference type="Proteomes" id="UP000578449"/>
    </source>
</evidence>
<dbReference type="RefSeq" id="WP_185052495.1">
    <property type="nucleotide sequence ID" value="NZ_BAABIX010000002.1"/>
</dbReference>
<name>A0A840P981_9ACTN</name>
<reference evidence="2 3" key="1">
    <citation type="submission" date="2020-08" db="EMBL/GenBank/DDBJ databases">
        <title>Genomic Encyclopedia of Type Strains, Phase IV (KMG-IV): sequencing the most valuable type-strain genomes for metagenomic binning, comparative biology and taxonomic classification.</title>
        <authorList>
            <person name="Goeker M."/>
        </authorList>
    </citation>
    <scope>NUCLEOTIDE SEQUENCE [LARGE SCALE GENOMIC DNA]</scope>
    <source>
        <strain evidence="2 3">DSM 45615</strain>
    </source>
</reference>
<accession>A0A840P981</accession>
<dbReference type="Proteomes" id="UP000578449">
    <property type="component" value="Unassembled WGS sequence"/>
</dbReference>
<dbReference type="Gene3D" id="1.20.1250.20">
    <property type="entry name" value="MFS general substrate transporter like domains"/>
    <property type="match status" value="1"/>
</dbReference>
<sequence>MAVDQALITRVLPNVDNAGRDLGIMNIANAGPQIIAPSVAGAIVGVTGDYRLVFVMLIACTALGALSVRLIKGVR</sequence>
<keyword evidence="1" id="KW-1133">Transmembrane helix</keyword>
<organism evidence="2 3">
    <name type="scientific">Thermocatellispora tengchongensis</name>
    <dbReference type="NCBI Taxonomy" id="1073253"/>
    <lineage>
        <taxon>Bacteria</taxon>
        <taxon>Bacillati</taxon>
        <taxon>Actinomycetota</taxon>
        <taxon>Actinomycetes</taxon>
        <taxon>Streptosporangiales</taxon>
        <taxon>Streptosporangiaceae</taxon>
        <taxon>Thermocatellispora</taxon>
    </lineage>
</organism>
<protein>
    <submittedName>
        <fullName evidence="2">MFS family permease</fullName>
    </submittedName>
</protein>
<evidence type="ECO:0000313" key="2">
    <source>
        <dbReference type="EMBL" id="MBB5135559.1"/>
    </source>
</evidence>
<dbReference type="EMBL" id="JACHGN010000011">
    <property type="protein sequence ID" value="MBB5135559.1"/>
    <property type="molecule type" value="Genomic_DNA"/>
</dbReference>